<evidence type="ECO:0000313" key="4">
    <source>
        <dbReference type="EMBL" id="MBB3972754.1"/>
    </source>
</evidence>
<feature type="domain" description="Enoyl reductase (ER)" evidence="3">
    <location>
        <begin position="10"/>
        <end position="326"/>
    </location>
</feature>
<dbReference type="GO" id="GO:0070402">
    <property type="term" value="F:NADPH binding"/>
    <property type="evidence" value="ECO:0007669"/>
    <property type="project" value="TreeGrafter"/>
</dbReference>
<dbReference type="EC" id="1.6.5.5" evidence="4"/>
<dbReference type="Proteomes" id="UP000528964">
    <property type="component" value="Unassembled WGS sequence"/>
</dbReference>
<dbReference type="PANTHER" id="PTHR48106">
    <property type="entry name" value="QUINONE OXIDOREDUCTASE PIG3-RELATED"/>
    <property type="match status" value="1"/>
</dbReference>
<dbReference type="PANTHER" id="PTHR48106:SF13">
    <property type="entry name" value="QUINONE OXIDOREDUCTASE-RELATED"/>
    <property type="match status" value="1"/>
</dbReference>
<dbReference type="GO" id="GO:0008270">
    <property type="term" value="F:zinc ion binding"/>
    <property type="evidence" value="ECO:0007669"/>
    <property type="project" value="InterPro"/>
</dbReference>
<organism evidence="4 5">
    <name type="scientific">Hansschlegelia beijingensis</name>
    <dbReference type="NCBI Taxonomy" id="1133344"/>
    <lineage>
        <taxon>Bacteria</taxon>
        <taxon>Pseudomonadati</taxon>
        <taxon>Pseudomonadota</taxon>
        <taxon>Alphaproteobacteria</taxon>
        <taxon>Hyphomicrobiales</taxon>
        <taxon>Methylopilaceae</taxon>
        <taxon>Hansschlegelia</taxon>
    </lineage>
</organism>
<gene>
    <name evidence="4" type="ORF">GGR24_001411</name>
</gene>
<accession>A0A7W6GGH3</accession>
<dbReference type="InterPro" id="IPR013149">
    <property type="entry name" value="ADH-like_C"/>
</dbReference>
<dbReference type="FunFam" id="3.40.50.720:FF:000053">
    <property type="entry name" value="Quinone oxidoreductase 1"/>
    <property type="match status" value="1"/>
</dbReference>
<dbReference type="SUPFAM" id="SSF50129">
    <property type="entry name" value="GroES-like"/>
    <property type="match status" value="1"/>
</dbReference>
<proteinExistence type="predicted"/>
<reference evidence="4 5" key="1">
    <citation type="submission" date="2020-08" db="EMBL/GenBank/DDBJ databases">
        <title>Genomic Encyclopedia of Type Strains, Phase IV (KMG-IV): sequencing the most valuable type-strain genomes for metagenomic binning, comparative biology and taxonomic classification.</title>
        <authorList>
            <person name="Goeker M."/>
        </authorList>
    </citation>
    <scope>NUCLEOTIDE SEQUENCE [LARGE SCALE GENOMIC DNA]</scope>
    <source>
        <strain evidence="4 5">DSM 25481</strain>
    </source>
</reference>
<protein>
    <submittedName>
        <fullName evidence="4">NADPH2:quinone reductase</fullName>
        <ecNumber evidence="4">1.6.5.5</ecNumber>
    </submittedName>
</protein>
<dbReference type="InterPro" id="IPR011032">
    <property type="entry name" value="GroES-like_sf"/>
</dbReference>
<evidence type="ECO:0000313" key="5">
    <source>
        <dbReference type="Proteomes" id="UP000528964"/>
    </source>
</evidence>
<dbReference type="GO" id="GO:0003960">
    <property type="term" value="F:quinone reductase (NADPH) activity"/>
    <property type="evidence" value="ECO:0007669"/>
    <property type="project" value="UniProtKB-EC"/>
</dbReference>
<dbReference type="PROSITE" id="PS01162">
    <property type="entry name" value="QOR_ZETA_CRYSTAL"/>
    <property type="match status" value="1"/>
</dbReference>
<dbReference type="GO" id="GO:0005829">
    <property type="term" value="C:cytosol"/>
    <property type="evidence" value="ECO:0007669"/>
    <property type="project" value="TreeGrafter"/>
</dbReference>
<dbReference type="CDD" id="cd05286">
    <property type="entry name" value="QOR2"/>
    <property type="match status" value="1"/>
</dbReference>
<dbReference type="InterPro" id="IPR002364">
    <property type="entry name" value="Quin_OxRdtase/zeta-crystal_CS"/>
</dbReference>
<sequence>MKAVQIAAFGGAEALGLSDADMPSPGPGEVLVRLACAGVNFIDVYMRSGVYARSDTYKTPLPMTIGMEGAGIVEAVGEGVHDWTPGARVAYCLSRGSYAEYAVVPAWRLVPVPDAVSFEQAAALMLQGSTAHYLSHSAYPLQPGDACLIHAGAGGVGQILIQLAKLRGATVIATVGSAEKAAIAKARGADHTILYREEDFAARVREVTDGAGVHVAYDSVGKDTIHKSIRSVRRRGLCILFGASSGVVPSIEPIELAEAGSVFFTRPHLADYMADAGEIRGRASDLFAAVEAGRLDPVIQQALPLKDAAEAHRMLEGRQTRGKLVLAVA</sequence>
<dbReference type="RefSeq" id="WP_183394638.1">
    <property type="nucleotide sequence ID" value="NZ_JACIDR010000002.1"/>
</dbReference>
<dbReference type="InterPro" id="IPR013154">
    <property type="entry name" value="ADH-like_N"/>
</dbReference>
<dbReference type="Pfam" id="PF08240">
    <property type="entry name" value="ADH_N"/>
    <property type="match status" value="1"/>
</dbReference>
<dbReference type="Pfam" id="PF00107">
    <property type="entry name" value="ADH_zinc_N"/>
    <property type="match status" value="1"/>
</dbReference>
<evidence type="ECO:0000259" key="3">
    <source>
        <dbReference type="SMART" id="SM00829"/>
    </source>
</evidence>
<dbReference type="InterPro" id="IPR020843">
    <property type="entry name" value="ER"/>
</dbReference>
<dbReference type="Gene3D" id="3.90.180.10">
    <property type="entry name" value="Medium-chain alcohol dehydrogenases, catalytic domain"/>
    <property type="match status" value="1"/>
</dbReference>
<evidence type="ECO:0000256" key="2">
    <source>
        <dbReference type="ARBA" id="ARBA00023002"/>
    </source>
</evidence>
<dbReference type="InterPro" id="IPR036291">
    <property type="entry name" value="NAD(P)-bd_dom_sf"/>
</dbReference>
<evidence type="ECO:0000256" key="1">
    <source>
        <dbReference type="ARBA" id="ARBA00022857"/>
    </source>
</evidence>
<keyword evidence="5" id="KW-1185">Reference proteome</keyword>
<dbReference type="AlphaFoldDB" id="A0A7W6GGH3"/>
<keyword evidence="2 4" id="KW-0560">Oxidoreductase</keyword>
<dbReference type="GO" id="GO:0035925">
    <property type="term" value="F:mRNA 3'-UTR AU-rich region binding"/>
    <property type="evidence" value="ECO:0007669"/>
    <property type="project" value="TreeGrafter"/>
</dbReference>
<dbReference type="SMART" id="SM00829">
    <property type="entry name" value="PKS_ER"/>
    <property type="match status" value="1"/>
</dbReference>
<name>A0A7W6GGH3_9HYPH</name>
<keyword evidence="1" id="KW-0521">NADP</keyword>
<dbReference type="EMBL" id="JACIDR010000002">
    <property type="protein sequence ID" value="MBB3972754.1"/>
    <property type="molecule type" value="Genomic_DNA"/>
</dbReference>
<dbReference type="InterPro" id="IPR047618">
    <property type="entry name" value="QOR-like"/>
</dbReference>
<dbReference type="Gene3D" id="3.40.50.720">
    <property type="entry name" value="NAD(P)-binding Rossmann-like Domain"/>
    <property type="match status" value="1"/>
</dbReference>
<dbReference type="SUPFAM" id="SSF51735">
    <property type="entry name" value="NAD(P)-binding Rossmann-fold domains"/>
    <property type="match status" value="1"/>
</dbReference>
<comment type="caution">
    <text evidence="4">The sequence shown here is derived from an EMBL/GenBank/DDBJ whole genome shotgun (WGS) entry which is preliminary data.</text>
</comment>